<dbReference type="Proteomes" id="UP000006671">
    <property type="component" value="Unassembled WGS sequence"/>
</dbReference>
<feature type="compositionally biased region" description="Low complexity" evidence="1">
    <location>
        <begin position="39"/>
        <end position="51"/>
    </location>
</feature>
<protein>
    <recommendedName>
        <fullName evidence="5">Transmembrane protein</fullName>
    </recommendedName>
</protein>
<feature type="region of interest" description="Disordered" evidence="1">
    <location>
        <begin position="30"/>
        <end position="60"/>
    </location>
</feature>
<feature type="compositionally biased region" description="Polar residues" evidence="1">
    <location>
        <begin position="135"/>
        <end position="151"/>
    </location>
</feature>
<keyword evidence="2" id="KW-0472">Membrane</keyword>
<feature type="transmembrane region" description="Helical" evidence="2">
    <location>
        <begin position="211"/>
        <end position="237"/>
    </location>
</feature>
<dbReference type="GeneID" id="8855046"/>
<dbReference type="KEGG" id="ngr:NAEGRDRAFT_58758"/>
<keyword evidence="2" id="KW-0812">Transmembrane</keyword>
<proteinExistence type="predicted"/>
<dbReference type="VEuPathDB" id="AmoebaDB:NAEGRDRAFT_58758"/>
<evidence type="ECO:0000313" key="4">
    <source>
        <dbReference type="Proteomes" id="UP000006671"/>
    </source>
</evidence>
<dbReference type="RefSeq" id="XP_002674487.1">
    <property type="nucleotide sequence ID" value="XM_002674441.1"/>
</dbReference>
<evidence type="ECO:0000256" key="1">
    <source>
        <dbReference type="SAM" id="MobiDB-lite"/>
    </source>
</evidence>
<evidence type="ECO:0008006" key="5">
    <source>
        <dbReference type="Google" id="ProtNLM"/>
    </source>
</evidence>
<name>D2VNI8_NAEGR</name>
<feature type="transmembrane region" description="Helical" evidence="2">
    <location>
        <begin position="257"/>
        <end position="281"/>
    </location>
</feature>
<evidence type="ECO:0000313" key="3">
    <source>
        <dbReference type="EMBL" id="EFC41743.1"/>
    </source>
</evidence>
<feature type="compositionally biased region" description="Polar residues" evidence="1">
    <location>
        <begin position="89"/>
        <end position="116"/>
    </location>
</feature>
<organism evidence="4">
    <name type="scientific">Naegleria gruberi</name>
    <name type="common">Amoeba</name>
    <dbReference type="NCBI Taxonomy" id="5762"/>
    <lineage>
        <taxon>Eukaryota</taxon>
        <taxon>Discoba</taxon>
        <taxon>Heterolobosea</taxon>
        <taxon>Tetramitia</taxon>
        <taxon>Eutetramitia</taxon>
        <taxon>Vahlkampfiidae</taxon>
        <taxon>Naegleria</taxon>
    </lineage>
</organism>
<evidence type="ECO:0000256" key="2">
    <source>
        <dbReference type="SAM" id="Phobius"/>
    </source>
</evidence>
<keyword evidence="2" id="KW-1133">Transmembrane helix</keyword>
<sequence>MSSSPPTGPPPSFRASIAMDQSPFYASTLPNAVNTNVYPSPNHHTPSTPSPVGINNNPAAHNRFSLQQQPIGAIRGDALDPLRRFSAAHSPTDSIRSHLNNRNSGQYNAVSVSPSRDSAAAQALQQQEKAEKPPSYSQSKFDPNANRNNNIYSTVMNTSTEISPQQQVGGISLKGTGTVAALNNEEMPQEKIASPRSIQDKSSLSKTICGCFSFVCACPMLTLVCLFSIVEVAAIVLFNSLQTIGYDPTDHANNKTIFIMVIVGQAVTFLAVMLCCAGATLLAVSSMCDNSQSKIDTKNRFVVSMIVIGFTAVFLLLLAVRGGVEGYSTKLIVDKIMPVFQDFSTLKDNIAAAPLMVALAMFGLCVLTILVCGFMAFVCCCWFCCASTCLFAKQRKREKKSKENTETVNPLNNTSLNV</sequence>
<accession>D2VNI8</accession>
<feature type="transmembrane region" description="Helical" evidence="2">
    <location>
        <begin position="301"/>
        <end position="320"/>
    </location>
</feature>
<dbReference type="EMBL" id="GG738884">
    <property type="protein sequence ID" value="EFC41743.1"/>
    <property type="molecule type" value="Genomic_DNA"/>
</dbReference>
<keyword evidence="4" id="KW-1185">Reference proteome</keyword>
<dbReference type="AlphaFoldDB" id="D2VNI8"/>
<gene>
    <name evidence="3" type="ORF">NAEGRDRAFT_58758</name>
</gene>
<reference evidence="3 4" key="1">
    <citation type="journal article" date="2010" name="Cell">
        <title>The genome of Naegleria gruberi illuminates early eukaryotic versatility.</title>
        <authorList>
            <person name="Fritz-Laylin L.K."/>
            <person name="Prochnik S.E."/>
            <person name="Ginger M.L."/>
            <person name="Dacks J.B."/>
            <person name="Carpenter M.L."/>
            <person name="Field M.C."/>
            <person name="Kuo A."/>
            <person name="Paredez A."/>
            <person name="Chapman J."/>
            <person name="Pham J."/>
            <person name="Shu S."/>
            <person name="Neupane R."/>
            <person name="Cipriano M."/>
            <person name="Mancuso J."/>
            <person name="Tu H."/>
            <person name="Salamov A."/>
            <person name="Lindquist E."/>
            <person name="Shapiro H."/>
            <person name="Lucas S."/>
            <person name="Grigoriev I.V."/>
            <person name="Cande W.Z."/>
            <person name="Fulton C."/>
            <person name="Rokhsar D.S."/>
            <person name="Dawson S.C."/>
        </authorList>
    </citation>
    <scope>NUCLEOTIDE SEQUENCE [LARGE SCALE GENOMIC DNA]</scope>
    <source>
        <strain evidence="3 4">NEG-M</strain>
    </source>
</reference>
<feature type="transmembrane region" description="Helical" evidence="2">
    <location>
        <begin position="359"/>
        <end position="392"/>
    </location>
</feature>
<feature type="region of interest" description="Disordered" evidence="1">
    <location>
        <begin position="88"/>
        <end position="151"/>
    </location>
</feature>
<dbReference type="OrthoDB" id="10427254at2759"/>
<dbReference type="OMA" id="YSQSKFD"/>
<dbReference type="InParanoid" id="D2VNI8"/>